<dbReference type="Pfam" id="PF00588">
    <property type="entry name" value="SpoU_methylase"/>
    <property type="match status" value="1"/>
</dbReference>
<evidence type="ECO:0000259" key="4">
    <source>
        <dbReference type="SMART" id="SM00967"/>
    </source>
</evidence>
<dbReference type="SMART" id="SM00967">
    <property type="entry name" value="SpoU_sub_bind"/>
    <property type="match status" value="1"/>
</dbReference>
<dbReference type="Pfam" id="PF22435">
    <property type="entry name" value="MRM3-like_sub_bind"/>
    <property type="match status" value="1"/>
</dbReference>
<evidence type="ECO:0000256" key="2">
    <source>
        <dbReference type="ARBA" id="ARBA00022603"/>
    </source>
</evidence>
<protein>
    <submittedName>
        <fullName evidence="5">RNA methyltransferase</fullName>
    </submittedName>
</protein>
<reference evidence="5 6" key="1">
    <citation type="submission" date="2020-08" db="EMBL/GenBank/DDBJ databases">
        <title>Genome public.</title>
        <authorList>
            <person name="Liu C."/>
            <person name="Sun Q."/>
        </authorList>
    </citation>
    <scope>NUCLEOTIDE SEQUENCE [LARGE SCALE GENOMIC DNA]</scope>
    <source>
        <strain evidence="5 6">BX0805</strain>
    </source>
</reference>
<keyword evidence="6" id="KW-1185">Reference proteome</keyword>
<dbReference type="CDD" id="cd18095">
    <property type="entry name" value="SpoU-like_rRNA-MTase"/>
    <property type="match status" value="1"/>
</dbReference>
<dbReference type="GO" id="GO:0032259">
    <property type="term" value="P:methylation"/>
    <property type="evidence" value="ECO:0007669"/>
    <property type="project" value="UniProtKB-KW"/>
</dbReference>
<dbReference type="SUPFAM" id="SSF75217">
    <property type="entry name" value="alpha/beta knot"/>
    <property type="match status" value="1"/>
</dbReference>
<dbReference type="Proteomes" id="UP000621540">
    <property type="component" value="Unassembled WGS sequence"/>
</dbReference>
<dbReference type="Gene3D" id="3.40.1280.10">
    <property type="match status" value="1"/>
</dbReference>
<comment type="similarity">
    <text evidence="1">Belongs to the class IV-like SAM-binding methyltransferase superfamily. RNA methyltransferase TrmH family.</text>
</comment>
<gene>
    <name evidence="5" type="ORF">H8Z76_08515</name>
</gene>
<accession>A0ABR7IAV4</accession>
<evidence type="ECO:0000256" key="3">
    <source>
        <dbReference type="ARBA" id="ARBA00022679"/>
    </source>
</evidence>
<evidence type="ECO:0000313" key="6">
    <source>
        <dbReference type="Proteomes" id="UP000621540"/>
    </source>
</evidence>
<name>A0ABR7IAV4_9FIRM</name>
<dbReference type="RefSeq" id="WP_186982244.1">
    <property type="nucleotide sequence ID" value="NZ_JACOQH010000005.1"/>
</dbReference>
<proteinExistence type="inferred from homology"/>
<dbReference type="Gene3D" id="3.30.1330.30">
    <property type="match status" value="1"/>
</dbReference>
<feature type="domain" description="RNA 2-O ribose methyltransferase substrate binding" evidence="4">
    <location>
        <begin position="30"/>
        <end position="99"/>
    </location>
</feature>
<dbReference type="PANTHER" id="PTHR43191">
    <property type="entry name" value="RRNA METHYLTRANSFERASE 3"/>
    <property type="match status" value="1"/>
</dbReference>
<evidence type="ECO:0000256" key="1">
    <source>
        <dbReference type="ARBA" id="ARBA00007228"/>
    </source>
</evidence>
<dbReference type="InterPro" id="IPR029028">
    <property type="entry name" value="Alpha/beta_knot_MTases"/>
</dbReference>
<organism evidence="5 6">
    <name type="scientific">Roseburia yibonii</name>
    <dbReference type="NCBI Taxonomy" id="2763063"/>
    <lineage>
        <taxon>Bacteria</taxon>
        <taxon>Bacillati</taxon>
        <taxon>Bacillota</taxon>
        <taxon>Clostridia</taxon>
        <taxon>Lachnospirales</taxon>
        <taxon>Lachnospiraceae</taxon>
        <taxon>Roseburia</taxon>
    </lineage>
</organism>
<keyword evidence="2 5" id="KW-0489">Methyltransferase</keyword>
<evidence type="ECO:0000313" key="5">
    <source>
        <dbReference type="EMBL" id="MBC5754070.1"/>
    </source>
</evidence>
<dbReference type="PANTHER" id="PTHR43191:SF2">
    <property type="entry name" value="RRNA METHYLTRANSFERASE 3, MITOCHONDRIAL"/>
    <property type="match status" value="1"/>
</dbReference>
<keyword evidence="3" id="KW-0808">Transferase</keyword>
<dbReference type="InterPro" id="IPR053888">
    <property type="entry name" value="MRM3-like_sub_bind"/>
</dbReference>
<dbReference type="InterPro" id="IPR029026">
    <property type="entry name" value="tRNA_m1G_MTases_N"/>
</dbReference>
<dbReference type="EMBL" id="JACOQH010000005">
    <property type="protein sequence ID" value="MBC5754070.1"/>
    <property type="molecule type" value="Genomic_DNA"/>
</dbReference>
<comment type="caution">
    <text evidence="5">The sequence shown here is derived from an EMBL/GenBank/DDBJ whole genome shotgun (WGS) entry which is preliminary data.</text>
</comment>
<dbReference type="InterPro" id="IPR051259">
    <property type="entry name" value="rRNA_Methyltransferase"/>
</dbReference>
<dbReference type="InterPro" id="IPR029064">
    <property type="entry name" value="Ribosomal_eL30-like_sf"/>
</dbReference>
<dbReference type="SUPFAM" id="SSF55315">
    <property type="entry name" value="L30e-like"/>
    <property type="match status" value="1"/>
</dbReference>
<sequence length="260" mass="28853">MITSTANKQIKELTQLIKKSKARREERVFVVEGIRMFVEAPKEQVQAVYASESFLKDPEHMACLQGYDYEEVSDSVFASASDTKTPQGILCVVRMPEYSKETFFSESGGLYLVLENIQDPGNLGTMFRTGEGAGISGVILSRDTVDLFNPKTIRSTMGSVYRVPFLIADDLEAVIGEMKKQGVHLYAAHLKGEQSYDWFDYRESAAFLIGNEGNGLSERTASLADTYVRIPMEGKVESLNAAMASGILLYEAARQRRAAK</sequence>
<dbReference type="GO" id="GO:0008168">
    <property type="term" value="F:methyltransferase activity"/>
    <property type="evidence" value="ECO:0007669"/>
    <property type="project" value="UniProtKB-KW"/>
</dbReference>
<dbReference type="InterPro" id="IPR001537">
    <property type="entry name" value="SpoU_MeTrfase"/>
</dbReference>
<dbReference type="InterPro" id="IPR013123">
    <property type="entry name" value="SpoU_subst-bd"/>
</dbReference>